<dbReference type="EMBL" id="KN824332">
    <property type="protein sequence ID" value="KIM23814.1"/>
    <property type="molecule type" value="Genomic_DNA"/>
</dbReference>
<sequence>MSRPDNLAYQSDQPNIATSVSNTHETYAYSQFDTPSLAATPSADPQLRFAPQPQPVPNSAEYDASMSHPPGEYTQYREYLASSRSTAEQLQQQQQQQQLQQQQQQQQQQQPPPPTMRPVQSASSGPIRRTWKIRAQPHHYKVEPAELARVHAPLSMSMEERRRMLRLQFQAQFGGGSSSPVTPSSPTPTMFAQGATGSSSSSSAQPIVHLQTTLVPSTSSNTTTPIDPHPSSSGNASHHVNSPRLSAFDGPGYPRDFSNANWGEMKAEHLTPPSTSMPYANSSSSSSEHLSIPQPAAATHAPSSPGPSHSNAAAATTVFIHSNLMHTSMPVTNDAYDTPELMRHFPLQTEAHRKLRVAMHAVLNSEWKQRNELEPTSQDILQFSLRVPCDSTTVGEEGGIFKYRCLLYHRGEECMGRWARAERMLAHIRGAIDLRPFACEGEGELDACNCGLRFFAEDTLQQHRKNTRAVGCPHCGAGVTPRNIKRHLRNNCPKSPQRSRE</sequence>
<reference evidence="3" key="2">
    <citation type="submission" date="2015-01" db="EMBL/GenBank/DDBJ databases">
        <title>Evolutionary Origins and Diversification of the Mycorrhizal Mutualists.</title>
        <authorList>
            <consortium name="DOE Joint Genome Institute"/>
            <consortium name="Mycorrhizal Genomics Consortium"/>
            <person name="Kohler A."/>
            <person name="Kuo A."/>
            <person name="Nagy L.G."/>
            <person name="Floudas D."/>
            <person name="Copeland A."/>
            <person name="Barry K.W."/>
            <person name="Cichocki N."/>
            <person name="Veneault-Fourrey C."/>
            <person name="LaButti K."/>
            <person name="Lindquist E.A."/>
            <person name="Lipzen A."/>
            <person name="Lundell T."/>
            <person name="Morin E."/>
            <person name="Murat C."/>
            <person name="Riley R."/>
            <person name="Ohm R."/>
            <person name="Sun H."/>
            <person name="Tunlid A."/>
            <person name="Henrissat B."/>
            <person name="Grigoriev I.V."/>
            <person name="Hibbett D.S."/>
            <person name="Martin F."/>
        </authorList>
    </citation>
    <scope>NUCLEOTIDE SEQUENCE [LARGE SCALE GENOMIC DNA]</scope>
    <source>
        <strain evidence="3">MAFF 305830</strain>
    </source>
</reference>
<reference evidence="2 3" key="1">
    <citation type="submission" date="2014-04" db="EMBL/GenBank/DDBJ databases">
        <authorList>
            <consortium name="DOE Joint Genome Institute"/>
            <person name="Kuo A."/>
            <person name="Zuccaro A."/>
            <person name="Kohler A."/>
            <person name="Nagy L.G."/>
            <person name="Floudas D."/>
            <person name="Copeland A."/>
            <person name="Barry K.W."/>
            <person name="Cichocki N."/>
            <person name="Veneault-Fourrey C."/>
            <person name="LaButti K."/>
            <person name="Lindquist E.A."/>
            <person name="Lipzen A."/>
            <person name="Lundell T."/>
            <person name="Morin E."/>
            <person name="Murat C."/>
            <person name="Sun H."/>
            <person name="Tunlid A."/>
            <person name="Henrissat B."/>
            <person name="Grigoriev I.V."/>
            <person name="Hibbett D.S."/>
            <person name="Martin F."/>
            <person name="Nordberg H.P."/>
            <person name="Cantor M.N."/>
            <person name="Hua S.X."/>
        </authorList>
    </citation>
    <scope>NUCLEOTIDE SEQUENCE [LARGE SCALE GENOMIC DNA]</scope>
    <source>
        <strain evidence="2 3">MAFF 305830</strain>
    </source>
</reference>
<gene>
    <name evidence="2" type="ORF">M408DRAFT_332169</name>
</gene>
<accession>A0A0C3AUV7</accession>
<keyword evidence="3" id="KW-1185">Reference proteome</keyword>
<dbReference type="Proteomes" id="UP000054097">
    <property type="component" value="Unassembled WGS sequence"/>
</dbReference>
<feature type="compositionally biased region" description="Polar residues" evidence="1">
    <location>
        <begin position="8"/>
        <end position="39"/>
    </location>
</feature>
<feature type="region of interest" description="Disordered" evidence="1">
    <location>
        <begin position="268"/>
        <end position="310"/>
    </location>
</feature>
<feature type="compositionally biased region" description="Low complexity" evidence="1">
    <location>
        <begin position="89"/>
        <end position="109"/>
    </location>
</feature>
<feature type="compositionally biased region" description="Low complexity" evidence="1">
    <location>
        <begin position="273"/>
        <end position="295"/>
    </location>
</feature>
<dbReference type="STRING" id="933852.A0A0C3AUV7"/>
<feature type="compositionally biased region" description="Low complexity" evidence="1">
    <location>
        <begin position="178"/>
        <end position="189"/>
    </location>
</feature>
<dbReference type="HOGENOM" id="CLU_544191_0_0_1"/>
<organism evidence="2 3">
    <name type="scientific">Serendipita vermifera MAFF 305830</name>
    <dbReference type="NCBI Taxonomy" id="933852"/>
    <lineage>
        <taxon>Eukaryota</taxon>
        <taxon>Fungi</taxon>
        <taxon>Dikarya</taxon>
        <taxon>Basidiomycota</taxon>
        <taxon>Agaricomycotina</taxon>
        <taxon>Agaricomycetes</taxon>
        <taxon>Sebacinales</taxon>
        <taxon>Serendipitaceae</taxon>
        <taxon>Serendipita</taxon>
    </lineage>
</organism>
<name>A0A0C3AUV7_SERVB</name>
<evidence type="ECO:0000256" key="1">
    <source>
        <dbReference type="SAM" id="MobiDB-lite"/>
    </source>
</evidence>
<feature type="compositionally biased region" description="Polar residues" evidence="1">
    <location>
        <begin position="210"/>
        <end position="244"/>
    </location>
</feature>
<feature type="region of interest" description="Disordered" evidence="1">
    <location>
        <begin position="1"/>
        <end position="126"/>
    </location>
</feature>
<dbReference type="AlphaFoldDB" id="A0A0C3AUV7"/>
<protein>
    <submittedName>
        <fullName evidence="2">Uncharacterized protein</fullName>
    </submittedName>
</protein>
<feature type="region of interest" description="Disordered" evidence="1">
    <location>
        <begin position="173"/>
        <end position="252"/>
    </location>
</feature>
<proteinExistence type="predicted"/>
<evidence type="ECO:0000313" key="2">
    <source>
        <dbReference type="EMBL" id="KIM23814.1"/>
    </source>
</evidence>
<dbReference type="OrthoDB" id="4748970at2759"/>
<evidence type="ECO:0000313" key="3">
    <source>
        <dbReference type="Proteomes" id="UP000054097"/>
    </source>
</evidence>